<dbReference type="RefSeq" id="WP_201277164.1">
    <property type="nucleotide sequence ID" value="NZ_JTHE03000100.1"/>
</dbReference>
<sequence>MKLARWIIPPLTLFLASVATSVEAARLTYWNFDLKDARLDLITDAGVKPRALVVPNPTRVIIDLPNTSIRRPKNQQKIKSRYIKEMRVAQFNKSTTRIVLELSKQYTISPSKLEIRGIAPNRWFVRLPKFFPVRDANPQSQKLISVQVPPAKLPDPRASAPSVPVRPGAKVVAIDPGHGGRDPGAVGNGLYEKNVVFSISQDVIAELRRRGINAIATRSSDVEVDLQPRVDKAEGIRADVFVSIHANAISLSRPDINGLETYYYATASGYRLARNIHNSILQNVSIGDRGIRQARFYVLRKTSMPAVLVETGFITGARDSANFKSAAYRQKMAKAIAEGIINYLNGR</sequence>
<evidence type="ECO:0000259" key="3">
    <source>
        <dbReference type="SMART" id="SM00646"/>
    </source>
</evidence>
<reference evidence="4 5" key="1">
    <citation type="journal article" date="2015" name="Genome Announc.">
        <title>Draft Genome Sequence of Filamentous Marine Cyanobacterium Lyngbya confervoides Strain BDU141951.</title>
        <authorList>
            <person name="Chandrababunaidu M.M."/>
            <person name="Sen D."/>
            <person name="Tripathy S."/>
        </authorList>
    </citation>
    <scope>NUCLEOTIDE SEQUENCE [LARGE SCALE GENOMIC DNA]</scope>
    <source>
        <strain evidence="4 5">BDU141951</strain>
    </source>
</reference>
<dbReference type="InterPro" id="IPR050695">
    <property type="entry name" value="N-acetylmuramoyl_amidase_3"/>
</dbReference>
<evidence type="ECO:0000313" key="4">
    <source>
        <dbReference type="EMBL" id="MCM1984578.1"/>
    </source>
</evidence>
<evidence type="ECO:0000256" key="1">
    <source>
        <dbReference type="ARBA" id="ARBA00022801"/>
    </source>
</evidence>
<dbReference type="InterPro" id="IPR021731">
    <property type="entry name" value="AMIN_dom"/>
</dbReference>
<feature type="domain" description="MurNAc-LAA" evidence="3">
    <location>
        <begin position="230"/>
        <end position="341"/>
    </location>
</feature>
<dbReference type="Pfam" id="PF01520">
    <property type="entry name" value="Amidase_3"/>
    <property type="match status" value="1"/>
</dbReference>
<keyword evidence="1" id="KW-0378">Hydrolase</keyword>
<dbReference type="CDD" id="cd02696">
    <property type="entry name" value="MurNAc-LAA"/>
    <property type="match status" value="1"/>
</dbReference>
<name>A0ABD4T7X9_9CYAN</name>
<dbReference type="SUPFAM" id="SSF53187">
    <property type="entry name" value="Zn-dependent exopeptidases"/>
    <property type="match status" value="1"/>
</dbReference>
<evidence type="ECO:0000313" key="5">
    <source>
        <dbReference type="Proteomes" id="UP000031561"/>
    </source>
</evidence>
<dbReference type="PANTHER" id="PTHR30404:SF0">
    <property type="entry name" value="N-ACETYLMURAMOYL-L-ALANINE AMIDASE AMIC"/>
    <property type="match status" value="1"/>
</dbReference>
<keyword evidence="2" id="KW-0732">Signal</keyword>
<proteinExistence type="predicted"/>
<evidence type="ECO:0000256" key="2">
    <source>
        <dbReference type="SAM" id="SignalP"/>
    </source>
</evidence>
<dbReference type="SMART" id="SM00646">
    <property type="entry name" value="Ami_3"/>
    <property type="match status" value="1"/>
</dbReference>
<dbReference type="InterPro" id="IPR002508">
    <property type="entry name" value="MurNAc-LAA_cat"/>
</dbReference>
<accession>A0ABD4T7X9</accession>
<comment type="caution">
    <text evidence="4">The sequence shown here is derived from an EMBL/GenBank/DDBJ whole genome shotgun (WGS) entry which is preliminary data.</text>
</comment>
<dbReference type="Gene3D" id="2.60.40.3500">
    <property type="match status" value="1"/>
</dbReference>
<feature type="signal peptide" evidence="2">
    <location>
        <begin position="1"/>
        <end position="24"/>
    </location>
</feature>
<organism evidence="4 5">
    <name type="scientific">Lyngbya confervoides BDU141951</name>
    <dbReference type="NCBI Taxonomy" id="1574623"/>
    <lineage>
        <taxon>Bacteria</taxon>
        <taxon>Bacillati</taxon>
        <taxon>Cyanobacteriota</taxon>
        <taxon>Cyanophyceae</taxon>
        <taxon>Oscillatoriophycideae</taxon>
        <taxon>Oscillatoriales</taxon>
        <taxon>Microcoleaceae</taxon>
        <taxon>Lyngbya</taxon>
    </lineage>
</organism>
<dbReference type="GO" id="GO:0016787">
    <property type="term" value="F:hydrolase activity"/>
    <property type="evidence" value="ECO:0007669"/>
    <property type="project" value="UniProtKB-KW"/>
</dbReference>
<protein>
    <submittedName>
        <fullName evidence="4">N-acetylmuramoyl-L-alanine amidase</fullName>
    </submittedName>
</protein>
<keyword evidence="5" id="KW-1185">Reference proteome</keyword>
<feature type="chain" id="PRO_5044784470" evidence="2">
    <location>
        <begin position="25"/>
        <end position="347"/>
    </location>
</feature>
<gene>
    <name evidence="4" type="ORF">QQ91_0017275</name>
</gene>
<dbReference type="EMBL" id="JTHE03000100">
    <property type="protein sequence ID" value="MCM1984578.1"/>
    <property type="molecule type" value="Genomic_DNA"/>
</dbReference>
<dbReference type="PANTHER" id="PTHR30404">
    <property type="entry name" value="N-ACETYLMURAMOYL-L-ALANINE AMIDASE"/>
    <property type="match status" value="1"/>
</dbReference>
<dbReference type="Pfam" id="PF11741">
    <property type="entry name" value="AMIN"/>
    <property type="match status" value="1"/>
</dbReference>
<dbReference type="Gene3D" id="3.40.630.40">
    <property type="entry name" value="Zn-dependent exopeptidases"/>
    <property type="match status" value="1"/>
</dbReference>
<dbReference type="AlphaFoldDB" id="A0ABD4T7X9"/>
<dbReference type="Proteomes" id="UP000031561">
    <property type="component" value="Unassembled WGS sequence"/>
</dbReference>